<dbReference type="CDD" id="cd18186">
    <property type="entry name" value="BTB_POZ_ZBTB_KLHL-like"/>
    <property type="match status" value="1"/>
</dbReference>
<sequence>MFKVSDTPIKRSWCSCTFPPISSYSSPKKSRNEFKSPSRSAFQASTLYMNEKYSDFTFICESNGESLKIPVHKCIVGSISPYFDAMFMGDNVETAEKKVTITDFSAQVMKEVFYYIYHGCISISFGPICYELVRAADYFQLDGLRDDCMDMIKENLANDNLLDSICMAAQFKRHDIVAKVKRFIELFYTDKAVEELYSDLIRNHPDTAIYYFSKT</sequence>
<organism evidence="3 5">
    <name type="scientific">Bursaphelenchus xylophilus</name>
    <name type="common">Pinewood nematode worm</name>
    <name type="synonym">Aphelenchoides xylophilus</name>
    <dbReference type="NCBI Taxonomy" id="6326"/>
    <lineage>
        <taxon>Eukaryota</taxon>
        <taxon>Metazoa</taxon>
        <taxon>Ecdysozoa</taxon>
        <taxon>Nematoda</taxon>
        <taxon>Chromadorea</taxon>
        <taxon>Rhabditida</taxon>
        <taxon>Tylenchina</taxon>
        <taxon>Tylenchomorpha</taxon>
        <taxon>Aphelenchoidea</taxon>
        <taxon>Aphelenchoididae</taxon>
        <taxon>Bursaphelenchus</taxon>
    </lineage>
</organism>
<dbReference type="SUPFAM" id="SSF54695">
    <property type="entry name" value="POZ domain"/>
    <property type="match status" value="1"/>
</dbReference>
<evidence type="ECO:0000313" key="3">
    <source>
        <dbReference type="Proteomes" id="UP000095284"/>
    </source>
</evidence>
<dbReference type="Pfam" id="PF00651">
    <property type="entry name" value="BTB"/>
    <property type="match status" value="1"/>
</dbReference>
<dbReference type="PROSITE" id="PS50097">
    <property type="entry name" value="BTB"/>
    <property type="match status" value="1"/>
</dbReference>
<proteinExistence type="predicted"/>
<dbReference type="OrthoDB" id="7960639at2759"/>
<dbReference type="Proteomes" id="UP000582659">
    <property type="component" value="Unassembled WGS sequence"/>
</dbReference>
<dbReference type="InterPro" id="IPR011333">
    <property type="entry name" value="SKP1/BTB/POZ_sf"/>
</dbReference>
<evidence type="ECO:0000259" key="1">
    <source>
        <dbReference type="PROSITE" id="PS50097"/>
    </source>
</evidence>
<keyword evidence="4" id="KW-1185">Reference proteome</keyword>
<protein>
    <submittedName>
        <fullName evidence="2">(pine wood nematode) hypothetical protein</fullName>
    </submittedName>
    <submittedName>
        <fullName evidence="5">BTB domain-containing protein</fullName>
    </submittedName>
</protein>
<evidence type="ECO:0000313" key="5">
    <source>
        <dbReference type="WBParaSite" id="BXY_0030800.1"/>
    </source>
</evidence>
<feature type="domain" description="BTB" evidence="1">
    <location>
        <begin position="54"/>
        <end position="125"/>
    </location>
</feature>
<dbReference type="eggNOG" id="KOG1987">
    <property type="taxonomic scope" value="Eukaryota"/>
</dbReference>
<dbReference type="SMART" id="SM00225">
    <property type="entry name" value="BTB"/>
    <property type="match status" value="1"/>
</dbReference>
<dbReference type="SMR" id="A0A1I7RHX9"/>
<dbReference type="Proteomes" id="UP000095284">
    <property type="component" value="Unplaced"/>
</dbReference>
<reference evidence="2" key="2">
    <citation type="submission" date="2020-09" db="EMBL/GenBank/DDBJ databases">
        <authorList>
            <person name="Kikuchi T."/>
        </authorList>
    </citation>
    <scope>NUCLEOTIDE SEQUENCE</scope>
    <source>
        <strain evidence="2">Ka4C1</strain>
    </source>
</reference>
<dbReference type="Gene3D" id="3.30.710.10">
    <property type="entry name" value="Potassium Channel Kv1.1, Chain A"/>
    <property type="match status" value="1"/>
</dbReference>
<dbReference type="AlphaFoldDB" id="A0A1I7RHX9"/>
<evidence type="ECO:0000313" key="4">
    <source>
        <dbReference type="Proteomes" id="UP000659654"/>
    </source>
</evidence>
<dbReference type="EMBL" id="CAJFDI010000004">
    <property type="protein sequence ID" value="CAD5226008.1"/>
    <property type="molecule type" value="Genomic_DNA"/>
</dbReference>
<dbReference type="InterPro" id="IPR000210">
    <property type="entry name" value="BTB/POZ_dom"/>
</dbReference>
<accession>A0A1I7RHX9</accession>
<dbReference type="WBParaSite" id="BXY_0030800.1">
    <property type="protein sequence ID" value="BXY_0030800.1"/>
    <property type="gene ID" value="BXY_0030800"/>
</dbReference>
<dbReference type="PANTHER" id="PTHR24413">
    <property type="entry name" value="SPECKLE-TYPE POZ PROTEIN"/>
    <property type="match status" value="1"/>
</dbReference>
<reference evidence="5" key="1">
    <citation type="submission" date="2016-11" db="UniProtKB">
        <authorList>
            <consortium name="WormBaseParasite"/>
        </authorList>
    </citation>
    <scope>IDENTIFICATION</scope>
</reference>
<dbReference type="EMBL" id="CAJFCV020000004">
    <property type="protein sequence ID" value="CAG9115295.1"/>
    <property type="molecule type" value="Genomic_DNA"/>
</dbReference>
<gene>
    <name evidence="2" type="ORF">BXYJ_LOCUS8830</name>
</gene>
<name>A0A1I7RHX9_BURXY</name>
<evidence type="ECO:0000313" key="2">
    <source>
        <dbReference type="EMBL" id="CAD5226008.1"/>
    </source>
</evidence>
<dbReference type="Proteomes" id="UP000659654">
    <property type="component" value="Unassembled WGS sequence"/>
</dbReference>